<dbReference type="RefSeq" id="WP_239673294.1">
    <property type="nucleotide sequence ID" value="NZ_CP049742.1"/>
</dbReference>
<keyword evidence="3" id="KW-1185">Reference proteome</keyword>
<evidence type="ECO:0000313" key="3">
    <source>
        <dbReference type="Proteomes" id="UP000593626"/>
    </source>
</evidence>
<evidence type="ECO:0000256" key="1">
    <source>
        <dbReference type="SAM" id="MobiDB-lite"/>
    </source>
</evidence>
<evidence type="ECO:0000313" key="2">
    <source>
        <dbReference type="EMBL" id="QPC45776.1"/>
    </source>
</evidence>
<dbReference type="KEGG" id="mcui:G8O30_01700"/>
<accession>A0A7S8C9J9</accession>
<dbReference type="Pfam" id="PF14139">
    <property type="entry name" value="YpzG"/>
    <property type="match status" value="1"/>
</dbReference>
<dbReference type="AlphaFoldDB" id="A0A7S8C9J9"/>
<gene>
    <name evidence="2" type="ORF">G8O30_01700</name>
</gene>
<dbReference type="Proteomes" id="UP000593626">
    <property type="component" value="Chromosome"/>
</dbReference>
<dbReference type="EMBL" id="CP049742">
    <property type="protein sequence ID" value="QPC45776.1"/>
    <property type="molecule type" value="Genomic_DNA"/>
</dbReference>
<feature type="compositionally biased region" description="Polar residues" evidence="1">
    <location>
        <begin position="29"/>
        <end position="40"/>
    </location>
</feature>
<dbReference type="InterPro" id="IPR025413">
    <property type="entry name" value="YpzG-like"/>
</dbReference>
<name>A0A7S8C9J9_9BACI</name>
<reference evidence="2 3" key="1">
    <citation type="submission" date="2019-07" db="EMBL/GenBank/DDBJ databases">
        <title>Genome sequence of 2 isolates from Red Sea Mangroves.</title>
        <authorList>
            <person name="Sefrji F."/>
            <person name="Michoud G."/>
            <person name="Merlino G."/>
            <person name="Daffonchio D."/>
        </authorList>
    </citation>
    <scope>NUCLEOTIDE SEQUENCE [LARGE SCALE GENOMIC DNA]</scope>
    <source>
        <strain evidence="2 3">R1DC41</strain>
    </source>
</reference>
<protein>
    <submittedName>
        <fullName evidence="2">YpzG family protein</fullName>
    </submittedName>
</protein>
<organism evidence="2 3">
    <name type="scientific">Mangrovibacillus cuniculi</name>
    <dbReference type="NCBI Taxonomy" id="2593652"/>
    <lineage>
        <taxon>Bacteria</taxon>
        <taxon>Bacillati</taxon>
        <taxon>Bacillota</taxon>
        <taxon>Bacilli</taxon>
        <taxon>Bacillales</taxon>
        <taxon>Bacillaceae</taxon>
        <taxon>Mangrovibacillus</taxon>
    </lineage>
</organism>
<proteinExistence type="predicted"/>
<sequence>MGKKQNVFGKQHYESNLSLTHFNPKRQKNQVNGETQQTQPLLILEQMARSRRN</sequence>
<feature type="region of interest" description="Disordered" evidence="1">
    <location>
        <begin position="1"/>
        <end position="53"/>
    </location>
</feature>